<dbReference type="InterPro" id="IPR027417">
    <property type="entry name" value="P-loop_NTPase"/>
</dbReference>
<name>A0A6N3GGI4_ENTCA</name>
<evidence type="ECO:0000259" key="2">
    <source>
        <dbReference type="Pfam" id="PF07728"/>
    </source>
</evidence>
<dbReference type="Pfam" id="PF07728">
    <property type="entry name" value="AAA_5"/>
    <property type="match status" value="2"/>
</dbReference>
<dbReference type="AlphaFoldDB" id="A0A6N3GGI4"/>
<dbReference type="InterPro" id="IPR051928">
    <property type="entry name" value="NorD/CobT"/>
</dbReference>
<dbReference type="SUPFAM" id="SSF53300">
    <property type="entry name" value="vWA-like"/>
    <property type="match status" value="1"/>
</dbReference>
<feature type="domain" description="ATPase dynein-related AAA" evidence="2">
    <location>
        <begin position="57"/>
        <end position="115"/>
    </location>
</feature>
<dbReference type="Gene3D" id="3.40.50.410">
    <property type="entry name" value="von Willebrand factor, type A domain"/>
    <property type="match status" value="1"/>
</dbReference>
<evidence type="ECO:0000256" key="1">
    <source>
        <dbReference type="SAM" id="MobiDB-lite"/>
    </source>
</evidence>
<sequence>MTQHQPSFVVTKGRAFSKLEQTMIWKKPQSHQTSAEELRIASEIALNWADPEMKIFNVLLEGDAGSGKTQLAKALSADLQLPYTKITCFADMDKSDVFGALLPVINTDQEEDKDLLDAIYQSDCFEDVLALIQRHFSLTRERARAKFAELIERIETSDQQPTIQYKFYPSEIVRALEKGYLLEIQEPTVIRDASVLVALNSALEQNGMLNIPTGFVRRHPDCVVIITTNRNYQGNRPLNESLRDRMQHAEKMDLPELAVMVQRGIAKTNYPDKTTAEKMAEIIRLLDVTAKANAIKGVAGMRSYFYWLNAVKQGQDPFTAIDSKVLYKITTDPNELSLLQQALEASGLLAQLRLLFSGQPLNAFKEQIKGRRISSEEADQRNVVEEGTPILKNEQVLETANQETEAETMETSDSDKQEAKSAATEATFSEELERNSHDGQAKAGSETQEAAPASHSLSIEAYEAQEKEKKTTASKAARQALKESIHAKEGLIVHRPPVDLEKATEAQQRLQPLLPIVESLIKQTQEVLENEQASAYSKGKYSGTRFDASKVAYQDFRTFDKKNPPHEQPSLALALRIDESGSMIREDRILYAQQAVLAVNAFAERLSLPLMIYGDTADVTAREKTSLFAYKEFNEGFEFVPEKLMTMKPRQNNRDGAVLRVLAEKLAHQPATTKLLLNISDGQPKALPDYTGGKAKEDIQQVIADYERQGVLFLAAAIGQDKEVIKAIYGEERFIDLSNLTEFPQRLLQLLTRYL</sequence>
<dbReference type="RefSeq" id="WP_421758574.1">
    <property type="nucleotide sequence ID" value="NZ_CACRTX010000020.1"/>
</dbReference>
<evidence type="ECO:0000313" key="3">
    <source>
        <dbReference type="EMBL" id="VYU63320.1"/>
    </source>
</evidence>
<dbReference type="SUPFAM" id="SSF52540">
    <property type="entry name" value="P-loop containing nucleoside triphosphate hydrolases"/>
    <property type="match status" value="1"/>
</dbReference>
<organism evidence="3">
    <name type="scientific">Enterococcus casseliflavus</name>
    <name type="common">Enterococcus flavescens</name>
    <dbReference type="NCBI Taxonomy" id="37734"/>
    <lineage>
        <taxon>Bacteria</taxon>
        <taxon>Bacillati</taxon>
        <taxon>Bacillota</taxon>
        <taxon>Bacilli</taxon>
        <taxon>Lactobacillales</taxon>
        <taxon>Enterococcaceae</taxon>
        <taxon>Enterococcus</taxon>
    </lineage>
</organism>
<dbReference type="GO" id="GO:0016887">
    <property type="term" value="F:ATP hydrolysis activity"/>
    <property type="evidence" value="ECO:0007669"/>
    <property type="project" value="InterPro"/>
</dbReference>
<dbReference type="PANTHER" id="PTHR41248">
    <property type="entry name" value="NORD PROTEIN"/>
    <property type="match status" value="1"/>
</dbReference>
<dbReference type="EMBL" id="CACRTX010000020">
    <property type="protein sequence ID" value="VYU63320.1"/>
    <property type="molecule type" value="Genomic_DNA"/>
</dbReference>
<proteinExistence type="predicted"/>
<accession>A0A6N3GGI4</accession>
<feature type="region of interest" description="Disordered" evidence="1">
    <location>
        <begin position="371"/>
        <end position="455"/>
    </location>
</feature>
<protein>
    <submittedName>
        <fullName evidence="3">AAA domain (Dynein-related subfamily)</fullName>
    </submittedName>
</protein>
<feature type="compositionally biased region" description="Basic and acidic residues" evidence="1">
    <location>
        <begin position="371"/>
        <end position="384"/>
    </location>
</feature>
<dbReference type="PANTHER" id="PTHR41248:SF1">
    <property type="entry name" value="NORD PROTEIN"/>
    <property type="match status" value="1"/>
</dbReference>
<gene>
    <name evidence="3" type="ORF">ECLFYP2_00910</name>
</gene>
<dbReference type="GO" id="GO:0005524">
    <property type="term" value="F:ATP binding"/>
    <property type="evidence" value="ECO:0007669"/>
    <property type="project" value="InterPro"/>
</dbReference>
<dbReference type="InterPro" id="IPR036465">
    <property type="entry name" value="vWFA_dom_sf"/>
</dbReference>
<reference evidence="3" key="1">
    <citation type="submission" date="2019-11" db="EMBL/GenBank/DDBJ databases">
        <authorList>
            <person name="Feng L."/>
        </authorList>
    </citation>
    <scope>NUCLEOTIDE SEQUENCE</scope>
    <source>
        <strain evidence="3">ECasseliflavusLFYP2</strain>
    </source>
</reference>
<feature type="domain" description="ATPase dynein-related AAA" evidence="2">
    <location>
        <begin position="144"/>
        <end position="246"/>
    </location>
</feature>
<feature type="compositionally biased region" description="Basic and acidic residues" evidence="1">
    <location>
        <begin position="431"/>
        <end position="440"/>
    </location>
</feature>
<dbReference type="CDD" id="cd01454">
    <property type="entry name" value="vWA_norD_type"/>
    <property type="match status" value="1"/>
</dbReference>
<dbReference type="InterPro" id="IPR011704">
    <property type="entry name" value="ATPase_dyneun-rel_AAA"/>
</dbReference>
<dbReference type="Gene3D" id="3.40.50.300">
    <property type="entry name" value="P-loop containing nucleotide triphosphate hydrolases"/>
    <property type="match status" value="1"/>
</dbReference>